<sequence length="740" mass="86673">MTSKQKNKFVFLFQIAHVNIQKNSSCGFMMTMKMKNHEDKEISSEISFPDGNNLLFLEYYEFKCKFHVHKGKYRPVILIFQLMKQESNGVKKIYGRLPVDLALLYNGKNTDEYQYFTNGMETRRSSEPILTLKYRFIPISEIESGKFGHDSFAKTTGCAKNLKIEKSIEDSSDEEYQTDDTHETKSKIVKKRSYLPKVTKVASEERRRSLQERLDLYDDFFKEDEDYLASKEAEVQEEMNEYPSSESLNVEKKFDQESLMQTALEKSLKLQIIVMESQIKKQSTQIQELKIQNTEFQKENKNLLKEKESLEIEKESLEKENQNLEIENQDLEKENQNLVKENQDLEKENQNLVKENQDLEKEKVSLVKEKENLLKENKMMKKQNQSLLEVNDDICEKIEQLKEENQKINDKLSRCEEQLKSEPKNDSENKFKEEFIDLILDFETFSATNSASLFENTLSPENLENLGQVGSSFTSTVYKVRYKKTGKIFCQKKLKVTAQFYDFKNLVKEYEILYNLKHPCICNCLGININDEDTPFIFIEYLPVQLENACALRCLTNTLRVRIALEIAIGMEYSHKYHFMHRDLKPSNIMLDDSFSAKICDFGIAKFIDNCDDNLSMTKGIGTLHYMAPEVMKEDDYGLPADVYSFGLLLIYVLTGEESKLSLRDKLEAKRVEIDDVVTEKGKKIIYQCLLIHPDERPKFSEIVTMFKDCDYQLLPDVNVTIIQKRHKELEFINSHYHQE</sequence>
<evidence type="ECO:0000313" key="12">
    <source>
        <dbReference type="EMBL" id="OHS96698.1"/>
    </source>
</evidence>
<dbReference type="EMBL" id="MLAK01001160">
    <property type="protein sequence ID" value="OHS96698.1"/>
    <property type="molecule type" value="Genomic_DNA"/>
</dbReference>
<evidence type="ECO:0000256" key="2">
    <source>
        <dbReference type="ARBA" id="ARBA00022741"/>
    </source>
</evidence>
<dbReference type="GO" id="GO:0004708">
    <property type="term" value="F:MAP kinase kinase activity"/>
    <property type="evidence" value="ECO:0007669"/>
    <property type="project" value="UniProtKB-EC"/>
</dbReference>
<keyword evidence="2" id="KW-0547">Nucleotide-binding</keyword>
<dbReference type="InterPro" id="IPR011009">
    <property type="entry name" value="Kinase-like_dom_sf"/>
</dbReference>
<dbReference type="GeneID" id="94829814"/>
<protein>
    <recommendedName>
        <fullName evidence="6">mitogen-activated protein kinase kinase</fullName>
        <ecNumber evidence="6">2.7.12.2</ecNumber>
    </recommendedName>
</protein>
<dbReference type="OrthoDB" id="544400at2759"/>
<comment type="similarity">
    <text evidence="5">Belongs to the protein kinase superfamily. STE Ser/Thr protein kinase family. MAP kinase kinase subfamily.</text>
</comment>
<dbReference type="PROSITE" id="PS00108">
    <property type="entry name" value="PROTEIN_KINASE_ST"/>
    <property type="match status" value="1"/>
</dbReference>
<keyword evidence="3" id="KW-0418">Kinase</keyword>
<evidence type="ECO:0000256" key="1">
    <source>
        <dbReference type="ARBA" id="ARBA00022679"/>
    </source>
</evidence>
<evidence type="ECO:0000256" key="4">
    <source>
        <dbReference type="ARBA" id="ARBA00022840"/>
    </source>
</evidence>
<accession>A0A1J4JBX4</accession>
<dbReference type="Gene3D" id="1.10.510.10">
    <property type="entry name" value="Transferase(Phosphotransferase) domain 1"/>
    <property type="match status" value="1"/>
</dbReference>
<dbReference type="PANTHER" id="PTHR48013">
    <property type="entry name" value="DUAL SPECIFICITY MITOGEN-ACTIVATED PROTEIN KINASE KINASE 5-RELATED"/>
    <property type="match status" value="1"/>
</dbReference>
<dbReference type="Proteomes" id="UP000179807">
    <property type="component" value="Unassembled WGS sequence"/>
</dbReference>
<proteinExistence type="inferred from homology"/>
<dbReference type="InterPro" id="IPR000719">
    <property type="entry name" value="Prot_kinase_dom"/>
</dbReference>
<keyword evidence="13" id="KW-1185">Reference proteome</keyword>
<dbReference type="EC" id="2.7.12.2" evidence="6"/>
<evidence type="ECO:0000256" key="9">
    <source>
        <dbReference type="ARBA" id="ARBA00051693"/>
    </source>
</evidence>
<evidence type="ECO:0000313" key="13">
    <source>
        <dbReference type="Proteomes" id="UP000179807"/>
    </source>
</evidence>
<dbReference type="InterPro" id="IPR008271">
    <property type="entry name" value="Ser/Thr_kinase_AS"/>
</dbReference>
<keyword evidence="10" id="KW-0175">Coiled coil</keyword>
<organism evidence="12 13">
    <name type="scientific">Tritrichomonas foetus</name>
    <dbReference type="NCBI Taxonomy" id="1144522"/>
    <lineage>
        <taxon>Eukaryota</taxon>
        <taxon>Metamonada</taxon>
        <taxon>Parabasalia</taxon>
        <taxon>Tritrichomonadida</taxon>
        <taxon>Tritrichomonadidae</taxon>
        <taxon>Tritrichomonas</taxon>
    </lineage>
</organism>
<feature type="domain" description="Protein kinase" evidence="11">
    <location>
        <begin position="463"/>
        <end position="715"/>
    </location>
</feature>
<feature type="coiled-coil region" evidence="10">
    <location>
        <begin position="272"/>
        <end position="418"/>
    </location>
</feature>
<dbReference type="SMART" id="SM00220">
    <property type="entry name" value="S_TKc"/>
    <property type="match status" value="1"/>
</dbReference>
<dbReference type="PROSITE" id="PS50011">
    <property type="entry name" value="PROTEIN_KINASE_DOM"/>
    <property type="match status" value="1"/>
</dbReference>
<comment type="catalytic activity">
    <reaction evidence="9">
        <text>L-tyrosyl-[protein] + ATP = O-phospho-L-tyrosyl-[protein] + ADP + H(+)</text>
        <dbReference type="Rhea" id="RHEA:10596"/>
        <dbReference type="Rhea" id="RHEA-COMP:10136"/>
        <dbReference type="Rhea" id="RHEA-COMP:20101"/>
        <dbReference type="ChEBI" id="CHEBI:15378"/>
        <dbReference type="ChEBI" id="CHEBI:30616"/>
        <dbReference type="ChEBI" id="CHEBI:46858"/>
        <dbReference type="ChEBI" id="CHEBI:61978"/>
        <dbReference type="ChEBI" id="CHEBI:456216"/>
        <dbReference type="EC" id="2.7.12.2"/>
    </reaction>
</comment>
<evidence type="ECO:0000256" key="5">
    <source>
        <dbReference type="ARBA" id="ARBA00038035"/>
    </source>
</evidence>
<gene>
    <name evidence="12" type="ORF">TRFO_09864</name>
</gene>
<keyword evidence="4" id="KW-0067">ATP-binding</keyword>
<comment type="catalytic activity">
    <reaction evidence="7">
        <text>L-seryl-[protein] + ATP = O-phospho-L-seryl-[protein] + ADP + H(+)</text>
        <dbReference type="Rhea" id="RHEA:17989"/>
        <dbReference type="Rhea" id="RHEA-COMP:9863"/>
        <dbReference type="Rhea" id="RHEA-COMP:11604"/>
        <dbReference type="ChEBI" id="CHEBI:15378"/>
        <dbReference type="ChEBI" id="CHEBI:29999"/>
        <dbReference type="ChEBI" id="CHEBI:30616"/>
        <dbReference type="ChEBI" id="CHEBI:83421"/>
        <dbReference type="ChEBI" id="CHEBI:456216"/>
        <dbReference type="EC" id="2.7.12.2"/>
    </reaction>
</comment>
<dbReference type="SUPFAM" id="SSF56112">
    <property type="entry name" value="Protein kinase-like (PK-like)"/>
    <property type="match status" value="1"/>
</dbReference>
<comment type="caution">
    <text evidence="12">The sequence shown here is derived from an EMBL/GenBank/DDBJ whole genome shotgun (WGS) entry which is preliminary data.</text>
</comment>
<evidence type="ECO:0000256" key="6">
    <source>
        <dbReference type="ARBA" id="ARBA00038999"/>
    </source>
</evidence>
<evidence type="ECO:0000256" key="10">
    <source>
        <dbReference type="SAM" id="Coils"/>
    </source>
</evidence>
<keyword evidence="1" id="KW-0808">Transferase</keyword>
<dbReference type="GO" id="GO:0005524">
    <property type="term" value="F:ATP binding"/>
    <property type="evidence" value="ECO:0007669"/>
    <property type="project" value="UniProtKB-KW"/>
</dbReference>
<reference evidence="12" key="1">
    <citation type="submission" date="2016-10" db="EMBL/GenBank/DDBJ databases">
        <authorList>
            <person name="Benchimol M."/>
            <person name="Almeida L.G."/>
            <person name="Vasconcelos A.T."/>
            <person name="Perreira-Neves A."/>
            <person name="Rosa I.A."/>
            <person name="Tasca T."/>
            <person name="Bogo M.R."/>
            <person name="de Souza W."/>
        </authorList>
    </citation>
    <scope>NUCLEOTIDE SEQUENCE [LARGE SCALE GENOMIC DNA]</scope>
    <source>
        <strain evidence="12">K</strain>
    </source>
</reference>
<dbReference type="AlphaFoldDB" id="A0A1J4JBX4"/>
<dbReference type="RefSeq" id="XP_068349835.1">
    <property type="nucleotide sequence ID" value="XM_068495110.1"/>
</dbReference>
<evidence type="ECO:0000256" key="3">
    <source>
        <dbReference type="ARBA" id="ARBA00022777"/>
    </source>
</evidence>
<dbReference type="Pfam" id="PF00069">
    <property type="entry name" value="Pkinase"/>
    <property type="match status" value="1"/>
</dbReference>
<evidence type="ECO:0000259" key="11">
    <source>
        <dbReference type="PROSITE" id="PS50011"/>
    </source>
</evidence>
<comment type="catalytic activity">
    <reaction evidence="8">
        <text>L-threonyl-[protein] + ATP = O-phospho-L-threonyl-[protein] + ADP + H(+)</text>
        <dbReference type="Rhea" id="RHEA:46608"/>
        <dbReference type="Rhea" id="RHEA-COMP:11060"/>
        <dbReference type="Rhea" id="RHEA-COMP:11605"/>
        <dbReference type="ChEBI" id="CHEBI:15378"/>
        <dbReference type="ChEBI" id="CHEBI:30013"/>
        <dbReference type="ChEBI" id="CHEBI:30616"/>
        <dbReference type="ChEBI" id="CHEBI:61977"/>
        <dbReference type="ChEBI" id="CHEBI:456216"/>
        <dbReference type="EC" id="2.7.12.2"/>
    </reaction>
</comment>
<evidence type="ECO:0000256" key="8">
    <source>
        <dbReference type="ARBA" id="ARBA00049299"/>
    </source>
</evidence>
<dbReference type="Gene3D" id="3.30.200.20">
    <property type="entry name" value="Phosphorylase Kinase, domain 1"/>
    <property type="match status" value="1"/>
</dbReference>
<dbReference type="VEuPathDB" id="TrichDB:TRFO_09864"/>
<dbReference type="PANTHER" id="PTHR48013:SF9">
    <property type="entry name" value="DUAL SPECIFICITY MITOGEN-ACTIVATED PROTEIN KINASE KINASE 5"/>
    <property type="match status" value="1"/>
</dbReference>
<evidence type="ECO:0000256" key="7">
    <source>
        <dbReference type="ARBA" id="ARBA00049014"/>
    </source>
</evidence>
<name>A0A1J4JBX4_9EUKA</name>